<organism evidence="2 3">
    <name type="scientific">Glomus cerebriforme</name>
    <dbReference type="NCBI Taxonomy" id="658196"/>
    <lineage>
        <taxon>Eukaryota</taxon>
        <taxon>Fungi</taxon>
        <taxon>Fungi incertae sedis</taxon>
        <taxon>Mucoromycota</taxon>
        <taxon>Glomeromycotina</taxon>
        <taxon>Glomeromycetes</taxon>
        <taxon>Glomerales</taxon>
        <taxon>Glomeraceae</taxon>
        <taxon>Glomus</taxon>
    </lineage>
</organism>
<gene>
    <name evidence="2" type="ORF">C1645_817055</name>
</gene>
<proteinExistence type="predicted"/>
<name>A0A397TCY6_9GLOM</name>
<dbReference type="Proteomes" id="UP000265703">
    <property type="component" value="Unassembled WGS sequence"/>
</dbReference>
<sequence>MTQKAKNIYTLFKGIGIDKIGVVTSSADAISRLTDAQIQNIINLYTDEPTKSQKLISVNNCSRARDLPAESELDTKVPPISLARVSNNSSDDSSKIDPANSPKAERFSSLSLSDSGERIDRFNLNTSTLCPLCNGDHKEESLWNDIRGEWGAGEYFGERTYHIKCKDPLNRGTPIVSVKA</sequence>
<protein>
    <submittedName>
        <fullName evidence="2">Uncharacterized protein</fullName>
    </submittedName>
</protein>
<evidence type="ECO:0000256" key="1">
    <source>
        <dbReference type="SAM" id="MobiDB-lite"/>
    </source>
</evidence>
<dbReference type="EMBL" id="QKYT01000066">
    <property type="protein sequence ID" value="RIA95209.1"/>
    <property type="molecule type" value="Genomic_DNA"/>
</dbReference>
<evidence type="ECO:0000313" key="3">
    <source>
        <dbReference type="Proteomes" id="UP000265703"/>
    </source>
</evidence>
<feature type="region of interest" description="Disordered" evidence="1">
    <location>
        <begin position="83"/>
        <end position="111"/>
    </location>
</feature>
<keyword evidence="3" id="KW-1185">Reference proteome</keyword>
<accession>A0A397TCY6</accession>
<comment type="caution">
    <text evidence="2">The sequence shown here is derived from an EMBL/GenBank/DDBJ whole genome shotgun (WGS) entry which is preliminary data.</text>
</comment>
<dbReference type="AlphaFoldDB" id="A0A397TCY6"/>
<dbReference type="OrthoDB" id="2439275at2759"/>
<reference evidence="2 3" key="1">
    <citation type="submission" date="2018-06" db="EMBL/GenBank/DDBJ databases">
        <title>Comparative genomics reveals the genomic features of Rhizophagus irregularis, R. cerebriforme, R. diaphanum and Gigaspora rosea, and their symbiotic lifestyle signature.</title>
        <authorList>
            <person name="Morin E."/>
            <person name="San Clemente H."/>
            <person name="Chen E.C.H."/>
            <person name="De La Providencia I."/>
            <person name="Hainaut M."/>
            <person name="Kuo A."/>
            <person name="Kohler A."/>
            <person name="Murat C."/>
            <person name="Tang N."/>
            <person name="Roy S."/>
            <person name="Loubradou J."/>
            <person name="Henrissat B."/>
            <person name="Grigoriev I.V."/>
            <person name="Corradi N."/>
            <person name="Roux C."/>
            <person name="Martin F.M."/>
        </authorList>
    </citation>
    <scope>NUCLEOTIDE SEQUENCE [LARGE SCALE GENOMIC DNA]</scope>
    <source>
        <strain evidence="2 3">DAOM 227022</strain>
    </source>
</reference>
<evidence type="ECO:0000313" key="2">
    <source>
        <dbReference type="EMBL" id="RIA95209.1"/>
    </source>
</evidence>